<evidence type="ECO:0000259" key="6">
    <source>
        <dbReference type="Pfam" id="PF00370"/>
    </source>
</evidence>
<comment type="similarity">
    <text evidence="1">Belongs to the FGGY kinase family.</text>
</comment>
<gene>
    <name evidence="8" type="ORF">TSPGSL018_3878</name>
</gene>
<evidence type="ECO:0000259" key="7">
    <source>
        <dbReference type="Pfam" id="PF02782"/>
    </source>
</evidence>
<evidence type="ECO:0000256" key="4">
    <source>
        <dbReference type="ARBA" id="ARBA00022777"/>
    </source>
</evidence>
<evidence type="ECO:0000256" key="1">
    <source>
        <dbReference type="ARBA" id="ARBA00009156"/>
    </source>
</evidence>
<evidence type="ECO:0000256" key="5">
    <source>
        <dbReference type="ARBA" id="ARBA00022840"/>
    </source>
</evidence>
<dbReference type="CDD" id="cd07809">
    <property type="entry name" value="ASKHA_NBD_FGGY_BaXK-like"/>
    <property type="match status" value="1"/>
</dbReference>
<keyword evidence="5" id="KW-0067">ATP-binding</keyword>
<keyword evidence="2" id="KW-0808">Transferase</keyword>
<dbReference type="InterPro" id="IPR018484">
    <property type="entry name" value="FGGY_N"/>
</dbReference>
<keyword evidence="3" id="KW-0547">Nucleotide-binding</keyword>
<sequence>MSLYVGVDVGTQGTKTVVYDSSLKTVVASAAESYGLLDSNVPGRAEQDPSIWIEAVKSTVKRALERVDAKSVKAISVSGQQHGLVLLGAANEVLRPAKLWCDVEAADQAKVFSEACGFCYPPGFTGPKIMWVRDTEPQTFEKIKRVLLPHDYVNLYLTGKAAAECGDASGTALLDVESRRWDTEAAARIDPNLHKWLPPLVGPGEKIGAVLPAAAAATGLPEGVDVAPGGGDNMMSALGAGAVRDGVWVVSLGTSATLFGYSPRPILDPTGTVAPFCDCTGAWLPLLCIMNCTAVAEEARRASGLSHEEATREAAGVPAGCGGVNFLPYLSGERTPNWPHASGALLGLRPGGLASPGVVYRAALEGTAFALLAGMKRLQEFGCRVEELRVVGGGSRNELWCQIIADVFQVKVSRPSSGSESAALGAALQAAAVHSGRDVRQYVLDDGPGMAGEVLSPNPSNAQAYREAFERHVELGRRLFGQ</sequence>
<accession>A0A061RC70</accession>
<dbReference type="Pfam" id="PF00370">
    <property type="entry name" value="FGGY_N"/>
    <property type="match status" value="1"/>
</dbReference>
<proteinExistence type="inferred from homology"/>
<dbReference type="GO" id="GO:0005524">
    <property type="term" value="F:ATP binding"/>
    <property type="evidence" value="ECO:0007669"/>
    <property type="project" value="UniProtKB-KW"/>
</dbReference>
<dbReference type="SUPFAM" id="SSF53067">
    <property type="entry name" value="Actin-like ATPase domain"/>
    <property type="match status" value="2"/>
</dbReference>
<dbReference type="PANTHER" id="PTHR43095">
    <property type="entry name" value="SUGAR KINASE"/>
    <property type="match status" value="1"/>
</dbReference>
<dbReference type="GO" id="GO:0004856">
    <property type="term" value="F:D-xylulokinase activity"/>
    <property type="evidence" value="ECO:0007669"/>
    <property type="project" value="InterPro"/>
</dbReference>
<evidence type="ECO:0000256" key="3">
    <source>
        <dbReference type="ARBA" id="ARBA00022741"/>
    </source>
</evidence>
<dbReference type="InterPro" id="IPR043129">
    <property type="entry name" value="ATPase_NBD"/>
</dbReference>
<dbReference type="InterPro" id="IPR006000">
    <property type="entry name" value="Xylulokinase"/>
</dbReference>
<dbReference type="NCBIfam" id="TIGR01312">
    <property type="entry name" value="XylB"/>
    <property type="match status" value="1"/>
</dbReference>
<dbReference type="EMBL" id="GBEZ01015627">
    <property type="protein sequence ID" value="JAC70552.1"/>
    <property type="molecule type" value="Transcribed_RNA"/>
</dbReference>
<dbReference type="InterPro" id="IPR000577">
    <property type="entry name" value="Carb_kinase_FGGY"/>
</dbReference>
<keyword evidence="4 8" id="KW-0418">Kinase</keyword>
<reference evidence="8" key="1">
    <citation type="submission" date="2014-05" db="EMBL/GenBank/DDBJ databases">
        <title>The transcriptome of the halophilic microalga Tetraselmis sp. GSL018 isolated from the Great Salt Lake, Utah.</title>
        <authorList>
            <person name="Jinkerson R.E."/>
            <person name="D'Adamo S."/>
            <person name="Posewitz M.C."/>
        </authorList>
    </citation>
    <scope>NUCLEOTIDE SEQUENCE</scope>
    <source>
        <strain evidence="8">GSL018</strain>
    </source>
</reference>
<protein>
    <submittedName>
        <fullName evidence="8">Xylulokinase</fullName>
    </submittedName>
</protein>
<dbReference type="Gene3D" id="3.30.420.40">
    <property type="match status" value="2"/>
</dbReference>
<name>A0A061RC70_9CHLO</name>
<dbReference type="InterPro" id="IPR018485">
    <property type="entry name" value="FGGY_C"/>
</dbReference>
<dbReference type="AlphaFoldDB" id="A0A061RC70"/>
<dbReference type="GO" id="GO:0005997">
    <property type="term" value="P:xylulose metabolic process"/>
    <property type="evidence" value="ECO:0007669"/>
    <property type="project" value="InterPro"/>
</dbReference>
<evidence type="ECO:0000256" key="2">
    <source>
        <dbReference type="ARBA" id="ARBA00022679"/>
    </source>
</evidence>
<dbReference type="Pfam" id="PF02782">
    <property type="entry name" value="FGGY_C"/>
    <property type="match status" value="1"/>
</dbReference>
<dbReference type="PANTHER" id="PTHR43095:SF5">
    <property type="entry name" value="XYLULOSE KINASE"/>
    <property type="match status" value="1"/>
</dbReference>
<dbReference type="InterPro" id="IPR050406">
    <property type="entry name" value="FGGY_Carb_Kinase"/>
</dbReference>
<feature type="domain" description="Carbohydrate kinase FGGY N-terminal" evidence="6">
    <location>
        <begin position="3"/>
        <end position="239"/>
    </location>
</feature>
<feature type="domain" description="Carbohydrate kinase FGGY C-terminal" evidence="7">
    <location>
        <begin position="249"/>
        <end position="432"/>
    </location>
</feature>
<evidence type="ECO:0000313" key="8">
    <source>
        <dbReference type="EMBL" id="JAC70552.1"/>
    </source>
</evidence>
<organism evidence="8">
    <name type="scientific">Tetraselmis sp. GSL018</name>
    <dbReference type="NCBI Taxonomy" id="582737"/>
    <lineage>
        <taxon>Eukaryota</taxon>
        <taxon>Viridiplantae</taxon>
        <taxon>Chlorophyta</taxon>
        <taxon>core chlorophytes</taxon>
        <taxon>Chlorodendrophyceae</taxon>
        <taxon>Chlorodendrales</taxon>
        <taxon>Chlorodendraceae</taxon>
        <taxon>Tetraselmis</taxon>
    </lineage>
</organism>
<dbReference type="PIRSF" id="PIRSF000538">
    <property type="entry name" value="GlpK"/>
    <property type="match status" value="1"/>
</dbReference>